<dbReference type="Proteomes" id="UP000424805">
    <property type="component" value="Unassembled WGS sequence"/>
</dbReference>
<dbReference type="AlphaFoldDB" id="A0A7J4Y4N7"/>
<proteinExistence type="predicted"/>
<evidence type="ECO:0000313" key="1">
    <source>
        <dbReference type="EMBL" id="KAA4630674.1"/>
    </source>
</evidence>
<comment type="caution">
    <text evidence="1">The sequence shown here is derived from an EMBL/GenBank/DDBJ whole genome shotgun (WGS) entry which is preliminary data.</text>
</comment>
<protein>
    <submittedName>
        <fullName evidence="1">Uncharacterized protein</fullName>
    </submittedName>
</protein>
<name>A0A7J4Y4N7_BACOV</name>
<sequence length="392" mass="43971">MKKVGRFSLSELQDDTSVIDKEYQKTLIGGRSYTPQEFGYLINSGQWNGGWVYGMGWVTPEVNIYPNSYNYSGGYYPSGHNGGGSNPFWPGGGWHNGGGNTDGYPGHNSYYNHTNYNSNHNNNWGHNGYSNHYSYQGSYGYHFSGGGGGGGDVVDSTTSFLDDLKSYLKKSLSNLIAGSAETAHELYEKMSSFMQQHPGSIDTVRSYMSELGDYVKPIVEDDPDKMDWEDLFNIWMFELETSNISRDENGNILITFMEDAQTTKDLQTQEGVLQARDEAIERIQNGDFSNLNKAWSYDVDEFFDGIMTMNTATSFLGSYNTKVEIINNNDGTYQLNYEVSNDSGWESATRLRVSHEHSYHDGIIPNSKRGEGIGLGGTISEKWQWSETIMID</sequence>
<gene>
    <name evidence="1" type="ORF">F3B90_02645</name>
</gene>
<dbReference type="EMBL" id="VWFP01000001">
    <property type="protein sequence ID" value="KAA4630674.1"/>
    <property type="molecule type" value="Genomic_DNA"/>
</dbReference>
<reference evidence="1 2" key="1">
    <citation type="journal article" date="2019" name="Nat. Med.">
        <title>A library of human gut bacterial isolates paired with longitudinal multiomics data enables mechanistic microbiome research.</title>
        <authorList>
            <person name="Poyet M."/>
            <person name="Groussin M."/>
            <person name="Gibbons S.M."/>
            <person name="Avila-Pacheco J."/>
            <person name="Jiang X."/>
            <person name="Kearney S.M."/>
            <person name="Perrotta A.R."/>
            <person name="Berdy B."/>
            <person name="Zhao S."/>
            <person name="Lieberman T.D."/>
            <person name="Swanson P.K."/>
            <person name="Smith M."/>
            <person name="Roesemann S."/>
            <person name="Alexander J.E."/>
            <person name="Rich S.A."/>
            <person name="Livny J."/>
            <person name="Vlamakis H."/>
            <person name="Clish C."/>
            <person name="Bullock K."/>
            <person name="Deik A."/>
            <person name="Scott J."/>
            <person name="Pierce K.A."/>
            <person name="Xavier R.J."/>
            <person name="Alm E.J."/>
        </authorList>
    </citation>
    <scope>NUCLEOTIDE SEQUENCE [LARGE SCALE GENOMIC DNA]</scope>
    <source>
        <strain evidence="1 2">BIOML-A15</strain>
    </source>
</reference>
<organism evidence="1 2">
    <name type="scientific">Bacteroides ovatus</name>
    <dbReference type="NCBI Taxonomy" id="28116"/>
    <lineage>
        <taxon>Bacteria</taxon>
        <taxon>Pseudomonadati</taxon>
        <taxon>Bacteroidota</taxon>
        <taxon>Bacteroidia</taxon>
        <taxon>Bacteroidales</taxon>
        <taxon>Bacteroidaceae</taxon>
        <taxon>Bacteroides</taxon>
    </lineage>
</organism>
<evidence type="ECO:0000313" key="2">
    <source>
        <dbReference type="Proteomes" id="UP000424805"/>
    </source>
</evidence>
<accession>A0A7J4Y4N7</accession>